<dbReference type="KEGG" id="dmm:dnm_096570"/>
<keyword evidence="2" id="KW-1185">Reference proteome</keyword>
<reference evidence="1" key="1">
    <citation type="journal article" date="2021" name="Microb. Physiol.">
        <title>Proteogenomic Insights into the Physiology of Marine, Sulfate-Reducing, Filamentous Desulfonema limicola and Desulfonema magnum.</title>
        <authorList>
            <person name="Schnaars V."/>
            <person name="Wohlbrand L."/>
            <person name="Scheve S."/>
            <person name="Hinrichs C."/>
            <person name="Reinhardt R."/>
            <person name="Rabus R."/>
        </authorList>
    </citation>
    <scope>NUCLEOTIDE SEQUENCE</scope>
    <source>
        <strain evidence="1">4be13</strain>
    </source>
</reference>
<evidence type="ECO:0000313" key="1">
    <source>
        <dbReference type="EMBL" id="QTA93555.1"/>
    </source>
</evidence>
<name>A0A975GTX2_9BACT</name>
<sequence length="133" mass="15180">MTTVRVETEISFDKLLKAVEQLSQNDLEQLMNQVLALQARHKAPSLPKDESDLMLKISQGLPSETRKRLGKLVARRQEEKLTPEEHQELLRLTDLLEKSDAERMKHISELARIRGVSIEVLMEELGISQCAHA</sequence>
<gene>
    <name evidence="1" type="ORF">dnm_096570</name>
</gene>
<proteinExistence type="predicted"/>
<accession>A0A975GTX2</accession>
<dbReference type="AlphaFoldDB" id="A0A975GTX2"/>
<evidence type="ECO:0000313" key="2">
    <source>
        <dbReference type="Proteomes" id="UP000663722"/>
    </source>
</evidence>
<protein>
    <recommendedName>
        <fullName evidence="3">STAS/SEC14 domain-containing protein</fullName>
    </recommendedName>
</protein>
<organism evidence="1 2">
    <name type="scientific">Desulfonema magnum</name>
    <dbReference type="NCBI Taxonomy" id="45655"/>
    <lineage>
        <taxon>Bacteria</taxon>
        <taxon>Pseudomonadati</taxon>
        <taxon>Thermodesulfobacteriota</taxon>
        <taxon>Desulfobacteria</taxon>
        <taxon>Desulfobacterales</taxon>
        <taxon>Desulfococcaceae</taxon>
        <taxon>Desulfonema</taxon>
    </lineage>
</organism>
<dbReference type="EMBL" id="CP061800">
    <property type="protein sequence ID" value="QTA93555.1"/>
    <property type="molecule type" value="Genomic_DNA"/>
</dbReference>
<evidence type="ECO:0008006" key="3">
    <source>
        <dbReference type="Google" id="ProtNLM"/>
    </source>
</evidence>
<dbReference type="RefSeq" id="WP_207680444.1">
    <property type="nucleotide sequence ID" value="NZ_CP061800.1"/>
</dbReference>
<dbReference type="Proteomes" id="UP000663722">
    <property type="component" value="Chromosome"/>
</dbReference>